<sequence length="214" mass="25305">MKRVRGSIERSAPNVGVLFRVSEECRRFRHSSREFRRSAGDVGTLSLILYLNGCFFWKNLFDSTIETLLDTPSKTKDGLKSHKDLVNMQLREELHHMDKAPHGSYRASDTCTWALYLHRMWPFEWYMSILKGYLAVVELYIEQHLKNYKQQMSGALMMNYVIVEHMREPIGFLNPCRISQLNHTFKLDNKRLQLRISQLNHTFKLDNKRLPLEV</sequence>
<reference evidence="2" key="2">
    <citation type="journal article" date="2008" name="Nucleic Acids Res.">
        <title>The rice annotation project database (RAP-DB): 2008 update.</title>
        <authorList>
            <consortium name="The rice annotation project (RAP)"/>
        </authorList>
    </citation>
    <scope>GENOME REANNOTATION</scope>
    <source>
        <strain evidence="2">cv. Nipponbare</strain>
    </source>
</reference>
<protein>
    <submittedName>
        <fullName evidence="1">Uncharacterized protein</fullName>
    </submittedName>
</protein>
<evidence type="ECO:0000313" key="2">
    <source>
        <dbReference type="Proteomes" id="UP000000763"/>
    </source>
</evidence>
<proteinExistence type="predicted"/>
<accession>Q10K70</accession>
<reference evidence="2" key="1">
    <citation type="journal article" date="2005" name="Nature">
        <title>The map-based sequence of the rice genome.</title>
        <authorList>
            <consortium name="International rice genome sequencing project (IRGSP)"/>
            <person name="Matsumoto T."/>
            <person name="Wu J."/>
            <person name="Kanamori H."/>
            <person name="Katayose Y."/>
            <person name="Fujisawa M."/>
            <person name="Namiki N."/>
            <person name="Mizuno H."/>
            <person name="Yamamoto K."/>
            <person name="Antonio B.A."/>
            <person name="Baba T."/>
            <person name="Sakata K."/>
            <person name="Nagamura Y."/>
            <person name="Aoki H."/>
            <person name="Arikawa K."/>
            <person name="Arita K."/>
            <person name="Bito T."/>
            <person name="Chiden Y."/>
            <person name="Fujitsuka N."/>
            <person name="Fukunaka R."/>
            <person name="Hamada M."/>
            <person name="Harada C."/>
            <person name="Hayashi A."/>
            <person name="Hijishita S."/>
            <person name="Honda M."/>
            <person name="Hosokawa S."/>
            <person name="Ichikawa Y."/>
            <person name="Idonuma A."/>
            <person name="Iijima M."/>
            <person name="Ikeda M."/>
            <person name="Ikeno M."/>
            <person name="Ito K."/>
            <person name="Ito S."/>
            <person name="Ito T."/>
            <person name="Ito Y."/>
            <person name="Ito Y."/>
            <person name="Iwabuchi A."/>
            <person name="Kamiya K."/>
            <person name="Karasawa W."/>
            <person name="Kurita K."/>
            <person name="Katagiri S."/>
            <person name="Kikuta A."/>
            <person name="Kobayashi H."/>
            <person name="Kobayashi N."/>
            <person name="Machita K."/>
            <person name="Maehara T."/>
            <person name="Masukawa M."/>
            <person name="Mizubayashi T."/>
            <person name="Mukai Y."/>
            <person name="Nagasaki H."/>
            <person name="Nagata Y."/>
            <person name="Naito S."/>
            <person name="Nakashima M."/>
            <person name="Nakama Y."/>
            <person name="Nakamichi Y."/>
            <person name="Nakamura M."/>
            <person name="Meguro A."/>
            <person name="Negishi M."/>
            <person name="Ohta I."/>
            <person name="Ohta T."/>
            <person name="Okamoto M."/>
            <person name="Ono N."/>
            <person name="Saji S."/>
            <person name="Sakaguchi M."/>
            <person name="Sakai K."/>
            <person name="Shibata M."/>
            <person name="Shimokawa T."/>
            <person name="Song J."/>
            <person name="Takazaki Y."/>
            <person name="Terasawa K."/>
            <person name="Tsugane M."/>
            <person name="Tsuji K."/>
            <person name="Ueda S."/>
            <person name="Waki K."/>
            <person name="Yamagata H."/>
            <person name="Yamamoto M."/>
            <person name="Yamamoto S."/>
            <person name="Yamane H."/>
            <person name="Yoshiki S."/>
            <person name="Yoshihara R."/>
            <person name="Yukawa K."/>
            <person name="Zhong H."/>
            <person name="Yano M."/>
            <person name="Yuan Q."/>
            <person name="Ouyang S."/>
            <person name="Liu J."/>
            <person name="Jones K.M."/>
            <person name="Gansberger K."/>
            <person name="Moffat K."/>
            <person name="Hill J."/>
            <person name="Bera J."/>
            <person name="Fadrosh D."/>
            <person name="Jin S."/>
            <person name="Johri S."/>
            <person name="Kim M."/>
            <person name="Overton L."/>
            <person name="Reardon M."/>
            <person name="Tsitrin T."/>
            <person name="Vuong H."/>
            <person name="Weaver B."/>
            <person name="Ciecko A."/>
            <person name="Tallon L."/>
            <person name="Jackson J."/>
            <person name="Pai G."/>
            <person name="Aken S.V."/>
            <person name="Utterback T."/>
            <person name="Reidmuller S."/>
            <person name="Feldblyum T."/>
            <person name="Hsiao J."/>
            <person name="Zismann V."/>
            <person name="Iobst S."/>
            <person name="de Vazeille A.R."/>
            <person name="Buell C.R."/>
            <person name="Ying K."/>
            <person name="Li Y."/>
            <person name="Lu T."/>
            <person name="Huang Y."/>
            <person name="Zhao Q."/>
            <person name="Feng Q."/>
            <person name="Zhang L."/>
            <person name="Zhu J."/>
            <person name="Weng Q."/>
            <person name="Mu J."/>
            <person name="Lu Y."/>
            <person name="Fan D."/>
            <person name="Liu Y."/>
            <person name="Guan J."/>
            <person name="Zhang Y."/>
            <person name="Yu S."/>
            <person name="Liu X."/>
            <person name="Zhang Y."/>
            <person name="Hong G."/>
            <person name="Han B."/>
            <person name="Choisne N."/>
            <person name="Demange N."/>
            <person name="Orjeda G."/>
            <person name="Samain S."/>
            <person name="Cattolico L."/>
            <person name="Pelletier E."/>
            <person name="Couloux A."/>
            <person name="Segurens B."/>
            <person name="Wincker P."/>
            <person name="D'Hont A."/>
            <person name="Scarpelli C."/>
            <person name="Weissenbach J."/>
            <person name="Salanoubat M."/>
            <person name="Quetier F."/>
            <person name="Yu Y."/>
            <person name="Kim H.R."/>
            <person name="Rambo T."/>
            <person name="Currie J."/>
            <person name="Collura K."/>
            <person name="Luo M."/>
            <person name="Yang T."/>
            <person name="Ammiraju J.S.S."/>
            <person name="Engler F."/>
            <person name="Soderlund C."/>
            <person name="Wing R.A."/>
            <person name="Palmer L.E."/>
            <person name="de la Bastide M."/>
            <person name="Spiegel L."/>
            <person name="Nascimento L."/>
            <person name="Zutavern T."/>
            <person name="O'Shaughnessy A."/>
            <person name="Dike S."/>
            <person name="Dedhia N."/>
            <person name="Preston R."/>
            <person name="Balija V."/>
            <person name="McCombie W.R."/>
            <person name="Chow T."/>
            <person name="Chen H."/>
            <person name="Chung M."/>
            <person name="Chen C."/>
            <person name="Shaw J."/>
            <person name="Wu H."/>
            <person name="Hsiao K."/>
            <person name="Chao Y."/>
            <person name="Chu M."/>
            <person name="Cheng C."/>
            <person name="Hour A."/>
            <person name="Lee P."/>
            <person name="Lin S."/>
            <person name="Lin Y."/>
            <person name="Liou J."/>
            <person name="Liu S."/>
            <person name="Hsing Y."/>
            <person name="Raghuvanshi S."/>
            <person name="Mohanty A."/>
            <person name="Bharti A.K."/>
            <person name="Gaur A."/>
            <person name="Gupta V."/>
            <person name="Kumar D."/>
            <person name="Ravi V."/>
            <person name="Vij S."/>
            <person name="Kapur A."/>
            <person name="Khurana P."/>
            <person name="Khurana P."/>
            <person name="Khurana J.P."/>
            <person name="Tyagi A.K."/>
            <person name="Gaikwad K."/>
            <person name="Singh A."/>
            <person name="Dalal V."/>
            <person name="Srivastava S."/>
            <person name="Dixit A."/>
            <person name="Pal A.K."/>
            <person name="Ghazi I.A."/>
            <person name="Yadav M."/>
            <person name="Pandit A."/>
            <person name="Bhargava A."/>
            <person name="Sureshbabu K."/>
            <person name="Batra K."/>
            <person name="Sharma T.R."/>
            <person name="Mohapatra T."/>
            <person name="Singh N.K."/>
            <person name="Messing J."/>
            <person name="Nelson A.B."/>
            <person name="Fuks G."/>
            <person name="Kavchok S."/>
            <person name="Keizer G."/>
            <person name="Linton E."/>
            <person name="Llaca V."/>
            <person name="Song R."/>
            <person name="Tanyolac B."/>
            <person name="Young S."/>
            <person name="Ho-Il K."/>
            <person name="Hahn J.H."/>
            <person name="Sangsakoo G."/>
            <person name="Vanavichit A."/>
            <person name="de Mattos Luiz.A.T."/>
            <person name="Zimmer P.D."/>
            <person name="Malone G."/>
            <person name="Dellagostin O."/>
            <person name="de Oliveira A.C."/>
            <person name="Bevan M."/>
            <person name="Bancroft I."/>
            <person name="Minx P."/>
            <person name="Cordum H."/>
            <person name="Wilson R."/>
            <person name="Cheng Z."/>
            <person name="Jin W."/>
            <person name="Jiang J."/>
            <person name="Leong S.A."/>
            <person name="Iwama H."/>
            <person name="Gojobori T."/>
            <person name="Itoh T."/>
            <person name="Niimura Y."/>
            <person name="Fujii Y."/>
            <person name="Habara T."/>
            <person name="Sakai H."/>
            <person name="Sato Y."/>
            <person name="Wilson G."/>
            <person name="Kumar K."/>
            <person name="McCouch S."/>
            <person name="Juretic N."/>
            <person name="Hoen D."/>
            <person name="Wright S."/>
            <person name="Bruskiewich R."/>
            <person name="Bureau T."/>
            <person name="Miyao A."/>
            <person name="Hirochika H."/>
            <person name="Nishikawa T."/>
            <person name="Kadowaki K."/>
            <person name="Sugiura M."/>
            <person name="Burr B."/>
            <person name="Sasaki T."/>
        </authorList>
    </citation>
    <scope>NUCLEOTIDE SEQUENCE [LARGE SCALE GENOMIC DNA]</scope>
    <source>
        <strain evidence="2">cv. Nipponbare</strain>
    </source>
</reference>
<organism evidence="1 2">
    <name type="scientific">Oryza sativa subsp. japonica</name>
    <name type="common">Rice</name>
    <dbReference type="NCBI Taxonomy" id="39947"/>
    <lineage>
        <taxon>Eukaryota</taxon>
        <taxon>Viridiplantae</taxon>
        <taxon>Streptophyta</taxon>
        <taxon>Embryophyta</taxon>
        <taxon>Tracheophyta</taxon>
        <taxon>Spermatophyta</taxon>
        <taxon>Magnoliopsida</taxon>
        <taxon>Liliopsida</taxon>
        <taxon>Poales</taxon>
        <taxon>Poaceae</taxon>
        <taxon>BOP clade</taxon>
        <taxon>Oryzoideae</taxon>
        <taxon>Oryzeae</taxon>
        <taxon>Oryzinae</taxon>
        <taxon>Oryza</taxon>
        <taxon>Oryza sativa</taxon>
    </lineage>
</organism>
<evidence type="ECO:0000313" key="1">
    <source>
        <dbReference type="EMBL" id="AAP04193.1"/>
    </source>
</evidence>
<dbReference type="EMBL" id="AC097279">
    <property type="protein sequence ID" value="AAP04193.1"/>
    <property type="molecule type" value="Genomic_DNA"/>
</dbReference>
<dbReference type="AlphaFoldDB" id="Q10K70"/>
<name>Q10K70_ORYSJ</name>
<gene>
    <name evidence="1" type="ORF">OSJNBa0093I13.25</name>
</gene>
<dbReference type="Proteomes" id="UP000000763">
    <property type="component" value="Chromosome 3"/>
</dbReference>